<dbReference type="Pfam" id="PF19086">
    <property type="entry name" value="Terpene_syn_C_2"/>
    <property type="match status" value="1"/>
</dbReference>
<dbReference type="EC" id="4.2.3.-" evidence="6"/>
<dbReference type="InterPro" id="IPR034686">
    <property type="entry name" value="Terpene_cyclase-like_2"/>
</dbReference>
<sequence>MTTSGFRIPNLVVAWPWLRAVNPHMDQTSQNSSSWLENFHAYPPATQENFNRCDFGLLAALTYPIASKEHLRTGTDFMNLLFFIDEITEIGDETFSTEVLYIAMDALRNPSKLRPKGEHVVGEITRQFWERSIPHITATSHRRFVCALEAYLKSNVVQARDRSSQHIRRIEEYFSTRRDNIGTKPAFVLLELGLDIPDCVMTHPSIQSAVTSLTDMLIIANDVFSFKVEHSRDDDANNVLKVVMCELRCNLARAIEWADERNQQLRTTFLSSIAEVPSWGGQVDIQVSEYLYGLANWVRANECWSFESQRYFGTHGPTVQKDRWVSLDCGHPQCITGGTTTPRTSYRPYLVGMLGIATYALSQYGLMSRATLLRR</sequence>
<dbReference type="SFLD" id="SFLDG01020">
    <property type="entry name" value="Terpene_Cyclase_Like_2"/>
    <property type="match status" value="1"/>
</dbReference>
<name>A0A4P2VRB6_9AGAR</name>
<dbReference type="PANTHER" id="PTHR35201">
    <property type="entry name" value="TERPENE SYNTHASE"/>
    <property type="match status" value="1"/>
</dbReference>
<keyword evidence="3 6" id="KW-0479">Metal-binding</keyword>
<protein>
    <recommendedName>
        <fullName evidence="6">Terpene synthase</fullName>
        <ecNumber evidence="6">4.2.3.-</ecNumber>
    </recommendedName>
</protein>
<dbReference type="AlphaFoldDB" id="A0A4P2VRB6"/>
<dbReference type="GO" id="GO:0008299">
    <property type="term" value="P:isoprenoid biosynthetic process"/>
    <property type="evidence" value="ECO:0007669"/>
    <property type="project" value="UniProtKB-ARBA"/>
</dbReference>
<dbReference type="PANTHER" id="PTHR35201:SF4">
    <property type="entry name" value="BETA-PINACENE SYNTHASE-RELATED"/>
    <property type="match status" value="1"/>
</dbReference>
<evidence type="ECO:0000256" key="5">
    <source>
        <dbReference type="ARBA" id="ARBA00023239"/>
    </source>
</evidence>
<comment type="cofactor">
    <cofactor evidence="1 6">
        <name>Mg(2+)</name>
        <dbReference type="ChEBI" id="CHEBI:18420"/>
    </cofactor>
</comment>
<dbReference type="InterPro" id="IPR008949">
    <property type="entry name" value="Isoprenoid_synthase_dom_sf"/>
</dbReference>
<dbReference type="GO" id="GO:0046872">
    <property type="term" value="F:metal ion binding"/>
    <property type="evidence" value="ECO:0007669"/>
    <property type="project" value="UniProtKB-KW"/>
</dbReference>
<dbReference type="GO" id="GO:0010333">
    <property type="term" value="F:terpene synthase activity"/>
    <property type="evidence" value="ECO:0007669"/>
    <property type="project" value="InterPro"/>
</dbReference>
<evidence type="ECO:0000256" key="2">
    <source>
        <dbReference type="ARBA" id="ARBA00006333"/>
    </source>
</evidence>
<keyword evidence="4 6" id="KW-0460">Magnesium</keyword>
<reference evidence="7" key="1">
    <citation type="submission" date="2018-11" db="EMBL/GenBank/DDBJ databases">
        <title>Ascomycete Aspergillus oryzae is an efficient expression host for production of basidiomycete terpenes using genomic DNA sequences.</title>
        <authorList>
            <person name="Nagamine S."/>
            <person name="Kozaki T."/>
            <person name="Liu C."/>
            <person name="Nishishita J."/>
            <person name="Sogahata K."/>
            <person name="Sato Y."/>
            <person name="Minami A."/>
            <person name="Ozaki T."/>
            <person name="Wu J."/>
            <person name="Kawagishi H."/>
            <person name="Schmidt-Dannert C."/>
            <person name="Maruyama J."/>
            <person name="Oikawa H."/>
        </authorList>
    </citation>
    <scope>NUCLEOTIDE SEQUENCE</scope>
    <source>
        <strain evidence="7">CpSTS7</strain>
    </source>
</reference>
<evidence type="ECO:0000256" key="3">
    <source>
        <dbReference type="ARBA" id="ARBA00022723"/>
    </source>
</evidence>
<dbReference type="SUPFAM" id="SSF48576">
    <property type="entry name" value="Terpenoid synthases"/>
    <property type="match status" value="1"/>
</dbReference>
<dbReference type="EMBL" id="LC436351">
    <property type="protein sequence ID" value="BBH51504.1"/>
    <property type="molecule type" value="Genomic_DNA"/>
</dbReference>
<evidence type="ECO:0000256" key="1">
    <source>
        <dbReference type="ARBA" id="ARBA00001946"/>
    </source>
</evidence>
<evidence type="ECO:0000256" key="6">
    <source>
        <dbReference type="RuleBase" id="RU366034"/>
    </source>
</evidence>
<keyword evidence="5 6" id="KW-0456">Lyase</keyword>
<dbReference type="SMR" id="A0A4P2VRB6"/>
<accession>A0A4P2VRB6</accession>
<evidence type="ECO:0000256" key="4">
    <source>
        <dbReference type="ARBA" id="ARBA00022842"/>
    </source>
</evidence>
<evidence type="ECO:0000313" key="7">
    <source>
        <dbReference type="EMBL" id="BBH51504.1"/>
    </source>
</evidence>
<dbReference type="Gene3D" id="1.10.600.10">
    <property type="entry name" value="Farnesyl Diphosphate Synthase"/>
    <property type="match status" value="1"/>
</dbReference>
<dbReference type="SFLD" id="SFLDS00005">
    <property type="entry name" value="Isoprenoid_Synthase_Type_I"/>
    <property type="match status" value="1"/>
</dbReference>
<comment type="similarity">
    <text evidence="2 6">Belongs to the terpene synthase family.</text>
</comment>
<organism evidence="7">
    <name type="scientific">Clitopilus sp</name>
    <dbReference type="NCBI Taxonomy" id="1967123"/>
    <lineage>
        <taxon>Eukaryota</taxon>
        <taxon>Fungi</taxon>
        <taxon>Dikarya</taxon>
        <taxon>Basidiomycota</taxon>
        <taxon>Agaricomycotina</taxon>
        <taxon>Agaricomycetes</taxon>
        <taxon>Agaricomycetidae</taxon>
        <taxon>Agaricales</taxon>
        <taxon>Tricholomatineae</taxon>
        <taxon>Entolomataceae</taxon>
        <taxon>Clitopilus</taxon>
    </lineage>
</organism>
<proteinExistence type="inferred from homology"/>